<reference evidence="2 3" key="1">
    <citation type="submission" date="2020-02" db="EMBL/GenBank/DDBJ databases">
        <title>Complete genome sequence of Flavobacteriaceae bacterium.</title>
        <authorList>
            <person name="Kim S.-J."/>
            <person name="Kim Y.-S."/>
            <person name="Kim K.-H."/>
        </authorList>
    </citation>
    <scope>NUCLEOTIDE SEQUENCE [LARGE SCALE GENOMIC DNA]</scope>
    <source>
        <strain evidence="2 3">RR4-40</strain>
    </source>
</reference>
<dbReference type="AlphaFoldDB" id="A0A6G6GK20"/>
<keyword evidence="3" id="KW-1185">Reference proteome</keyword>
<dbReference type="Gene3D" id="3.30.70.100">
    <property type="match status" value="1"/>
</dbReference>
<dbReference type="RefSeq" id="WP_164678040.1">
    <property type="nucleotide sequence ID" value="NZ_CP049057.1"/>
</dbReference>
<accession>A0A6G6GK20</accession>
<dbReference type="InterPro" id="IPR009799">
    <property type="entry name" value="EthD_dom"/>
</dbReference>
<dbReference type="GO" id="GO:0016491">
    <property type="term" value="F:oxidoreductase activity"/>
    <property type="evidence" value="ECO:0007669"/>
    <property type="project" value="InterPro"/>
</dbReference>
<name>A0A6G6GK20_9FLAO</name>
<organism evidence="2 3">
    <name type="scientific">Rasiella rasia</name>
    <dbReference type="NCBI Taxonomy" id="2744027"/>
    <lineage>
        <taxon>Bacteria</taxon>
        <taxon>Pseudomonadati</taxon>
        <taxon>Bacteroidota</taxon>
        <taxon>Flavobacteriia</taxon>
        <taxon>Flavobacteriales</taxon>
        <taxon>Flavobacteriaceae</taxon>
        <taxon>Rasiella</taxon>
    </lineage>
</organism>
<protein>
    <submittedName>
        <fullName evidence="2">EthD domain-containing protein</fullName>
    </submittedName>
</protein>
<evidence type="ECO:0000313" key="3">
    <source>
        <dbReference type="Proteomes" id="UP000505306"/>
    </source>
</evidence>
<evidence type="ECO:0000313" key="2">
    <source>
        <dbReference type="EMBL" id="QIE58041.1"/>
    </source>
</evidence>
<dbReference type="Pfam" id="PF07110">
    <property type="entry name" value="EthD"/>
    <property type="match status" value="1"/>
</dbReference>
<dbReference type="InterPro" id="IPR011008">
    <property type="entry name" value="Dimeric_a/b-barrel"/>
</dbReference>
<dbReference type="Proteomes" id="UP000505306">
    <property type="component" value="Chromosome"/>
</dbReference>
<proteinExistence type="predicted"/>
<evidence type="ECO:0000259" key="1">
    <source>
        <dbReference type="Pfam" id="PF07110"/>
    </source>
</evidence>
<dbReference type="EMBL" id="CP049057">
    <property type="protein sequence ID" value="QIE58041.1"/>
    <property type="molecule type" value="Genomic_DNA"/>
</dbReference>
<dbReference type="KEGG" id="mgel:G5B37_00195"/>
<sequence>MVKYLTFAKRKDGMSHEDFANYYANQHTPLCVELLPVLKKCTIRRNFLLGNQIIYPQGFSGELEYDVVTESIWSNPEAFNQFLEDINNTEIQEKINEDEKNLFKPGSIRVVMVEVSEHKNE</sequence>
<dbReference type="SUPFAM" id="SSF54909">
    <property type="entry name" value="Dimeric alpha+beta barrel"/>
    <property type="match status" value="1"/>
</dbReference>
<feature type="domain" description="EthD" evidence="1">
    <location>
        <begin position="11"/>
        <end position="103"/>
    </location>
</feature>
<gene>
    <name evidence="2" type="ORF">G5B37_00195</name>
</gene>